<dbReference type="Gene3D" id="1.10.10.1320">
    <property type="entry name" value="Anti-sigma factor, zinc-finger domain"/>
    <property type="match status" value="1"/>
</dbReference>
<feature type="domain" description="Putative zinc-finger" evidence="3">
    <location>
        <begin position="11"/>
        <end position="36"/>
    </location>
</feature>
<organism evidence="4 5">
    <name type="scientific">Terrimesophilobacter mesophilus</name>
    <dbReference type="NCBI Taxonomy" id="433647"/>
    <lineage>
        <taxon>Bacteria</taxon>
        <taxon>Bacillati</taxon>
        <taxon>Actinomycetota</taxon>
        <taxon>Actinomycetes</taxon>
        <taxon>Micrococcales</taxon>
        <taxon>Microbacteriaceae</taxon>
        <taxon>Terrimesophilobacter</taxon>
    </lineage>
</organism>
<dbReference type="InterPro" id="IPR027383">
    <property type="entry name" value="Znf_put"/>
</dbReference>
<evidence type="ECO:0000256" key="2">
    <source>
        <dbReference type="ARBA" id="ARBA00023163"/>
    </source>
</evidence>
<keyword evidence="5" id="KW-1185">Reference proteome</keyword>
<keyword evidence="2" id="KW-0804">Transcription</keyword>
<dbReference type="OrthoDB" id="5242431at2"/>
<dbReference type="EMBL" id="SOFI01000003">
    <property type="protein sequence ID" value="TFB79212.1"/>
    <property type="molecule type" value="Genomic_DNA"/>
</dbReference>
<dbReference type="AlphaFoldDB" id="A0A4R8VB00"/>
<dbReference type="Pfam" id="PF13490">
    <property type="entry name" value="zf-HC2"/>
    <property type="match status" value="1"/>
</dbReference>
<gene>
    <name evidence="4" type="ORF">E3N84_03565</name>
</gene>
<protein>
    <submittedName>
        <fullName evidence="4">Anti-sigma factor</fullName>
    </submittedName>
</protein>
<accession>A0A4R8VB00</accession>
<reference evidence="4 5" key="1">
    <citation type="submission" date="2019-03" db="EMBL/GenBank/DDBJ databases">
        <title>Genomics of glacier-inhabiting Cryobacterium strains.</title>
        <authorList>
            <person name="Liu Q."/>
            <person name="Xin Y.-H."/>
        </authorList>
    </citation>
    <scope>NUCLEOTIDE SEQUENCE [LARGE SCALE GENOMIC DNA]</scope>
    <source>
        <strain evidence="4 5">CGMCC 1.10440</strain>
    </source>
</reference>
<sequence length="217" mass="22609">MIDTYRDWDAAYLLGALPAAERREFEDHLSGCAACRSSVAELAGIPGLLARVPLSELEPIEEAPQDLLPRLVGAARRHRVRVRALTGGIVLAAAAAAVAVTLILPQLTSNPAEPAAELTLSQVVPSTLSAEVQLVGHAWGTSIDMTCSYGGGYGQGAATYALYVTDTSGKETQLATWTAEPGRTVEPSGTTSLALKDIRSVDVRAMADGTILLAGSP</sequence>
<dbReference type="InterPro" id="IPR041916">
    <property type="entry name" value="Anti_sigma_zinc_sf"/>
</dbReference>
<evidence type="ECO:0000313" key="5">
    <source>
        <dbReference type="Proteomes" id="UP000298488"/>
    </source>
</evidence>
<evidence type="ECO:0000256" key="1">
    <source>
        <dbReference type="ARBA" id="ARBA00023015"/>
    </source>
</evidence>
<comment type="caution">
    <text evidence="4">The sequence shown here is derived from an EMBL/GenBank/DDBJ whole genome shotgun (WGS) entry which is preliminary data.</text>
</comment>
<dbReference type="Proteomes" id="UP000298488">
    <property type="component" value="Unassembled WGS sequence"/>
</dbReference>
<keyword evidence="1" id="KW-0805">Transcription regulation</keyword>
<proteinExistence type="predicted"/>
<name>A0A4R8VB00_9MICO</name>
<evidence type="ECO:0000313" key="4">
    <source>
        <dbReference type="EMBL" id="TFB79212.1"/>
    </source>
</evidence>
<evidence type="ECO:0000259" key="3">
    <source>
        <dbReference type="Pfam" id="PF13490"/>
    </source>
</evidence>
<dbReference type="RefSeq" id="WP_104095092.1">
    <property type="nucleotide sequence ID" value="NZ_JACHBP010000001.1"/>
</dbReference>